<evidence type="ECO:0008006" key="4">
    <source>
        <dbReference type="Google" id="ProtNLM"/>
    </source>
</evidence>
<protein>
    <recommendedName>
        <fullName evidence="4">DUF4129 domain-containing protein</fullName>
    </recommendedName>
</protein>
<evidence type="ECO:0000256" key="1">
    <source>
        <dbReference type="SAM" id="Phobius"/>
    </source>
</evidence>
<gene>
    <name evidence="2" type="ORF">MMAGJ_26390</name>
</gene>
<feature type="transmembrane region" description="Helical" evidence="1">
    <location>
        <begin position="20"/>
        <end position="40"/>
    </location>
</feature>
<dbReference type="EMBL" id="AP022567">
    <property type="protein sequence ID" value="BBX33357.1"/>
    <property type="molecule type" value="Genomic_DNA"/>
</dbReference>
<sequence length="156" mass="17025">MPVDLLRHVMGPTPYSGVWLWVAVVAAAALIVWYTGVFMLTRPGRRPLPLVGAARAELVKRRFARAVRRIGIRYRERDLASAAAGAALSREVRAFLHAMTGARAQYMQVDDIAAQSTLAPAAPLLADLTDAQFNMLSTVDVAAASDHAEELIRTWT</sequence>
<reference evidence="2 3" key="1">
    <citation type="journal article" date="2019" name="Emerg. Microbes Infect.">
        <title>Comprehensive subspecies identification of 175 nontuberculous mycobacteria species based on 7547 genomic profiles.</title>
        <authorList>
            <person name="Matsumoto Y."/>
            <person name="Kinjo T."/>
            <person name="Motooka D."/>
            <person name="Nabeya D."/>
            <person name="Jung N."/>
            <person name="Uechi K."/>
            <person name="Horii T."/>
            <person name="Iida T."/>
            <person name="Fujita J."/>
            <person name="Nakamura S."/>
        </authorList>
    </citation>
    <scope>NUCLEOTIDE SEQUENCE [LARGE SCALE GENOMIC DNA]</scope>
    <source>
        <strain evidence="2 3">JCM 12375</strain>
    </source>
</reference>
<proteinExistence type="predicted"/>
<organism evidence="2 3">
    <name type="scientific">Mycolicibacterium mageritense</name>
    <name type="common">Mycobacterium mageritense</name>
    <dbReference type="NCBI Taxonomy" id="53462"/>
    <lineage>
        <taxon>Bacteria</taxon>
        <taxon>Bacillati</taxon>
        <taxon>Actinomycetota</taxon>
        <taxon>Actinomycetes</taxon>
        <taxon>Mycobacteriales</taxon>
        <taxon>Mycobacteriaceae</taxon>
        <taxon>Mycolicibacterium</taxon>
    </lineage>
</organism>
<evidence type="ECO:0000313" key="2">
    <source>
        <dbReference type="EMBL" id="BBX33357.1"/>
    </source>
</evidence>
<keyword evidence="1" id="KW-1133">Transmembrane helix</keyword>
<dbReference type="RefSeq" id="WP_036430794.1">
    <property type="nucleotide sequence ID" value="NZ_AP022567.1"/>
</dbReference>
<keyword evidence="1" id="KW-0472">Membrane</keyword>
<evidence type="ECO:0000313" key="3">
    <source>
        <dbReference type="Proteomes" id="UP000465622"/>
    </source>
</evidence>
<accession>A0ABM7HS37</accession>
<keyword evidence="1" id="KW-0812">Transmembrane</keyword>
<keyword evidence="3" id="KW-1185">Reference proteome</keyword>
<name>A0ABM7HS37_MYCME</name>
<dbReference type="Proteomes" id="UP000465622">
    <property type="component" value="Chromosome"/>
</dbReference>